<sequence length="228" mass="24962">MAESFRTTSCASHGHPEFTVVFTEPQLTGMETWLLSYLESTVAAGTRYHPGETIRIGWNLVRVRGRDDGTLGLAERADAQNWVEQVDRTLRDVWFQREVAAGVGLADHLDFPGEDQQAIVSSCGLESPVLVLARTATKDPDSSGWSVECFEDHAHRASYYTTLLELAAAMPFAVQFFALPVTTTVLIESPEITPTGTIRPHIVDADGVELPPIPGSYLDYLVNGSPND</sequence>
<keyword evidence="2" id="KW-1185">Reference proteome</keyword>
<protein>
    <submittedName>
        <fullName evidence="1">Uncharacterized protein</fullName>
    </submittedName>
</protein>
<gene>
    <name evidence="1" type="ORF">HGB38_12690</name>
</gene>
<comment type="caution">
    <text evidence="1">The sequence shown here is derived from an EMBL/GenBank/DDBJ whole genome shotgun (WGS) entry which is preliminary data.</text>
</comment>
<name>A0A7X6L3C8_9NOCA</name>
<dbReference type="AlphaFoldDB" id="A0A7X6L3C8"/>
<accession>A0A7X6L3C8</accession>
<evidence type="ECO:0000313" key="1">
    <source>
        <dbReference type="EMBL" id="NKY27073.1"/>
    </source>
</evidence>
<dbReference type="EMBL" id="JAAXOS010000005">
    <property type="protein sequence ID" value="NKY27073.1"/>
    <property type="molecule type" value="Genomic_DNA"/>
</dbReference>
<dbReference type="Proteomes" id="UP000540698">
    <property type="component" value="Unassembled WGS sequence"/>
</dbReference>
<organism evidence="1 2">
    <name type="scientific">Nocardia gamkensis</name>
    <dbReference type="NCBI Taxonomy" id="352869"/>
    <lineage>
        <taxon>Bacteria</taxon>
        <taxon>Bacillati</taxon>
        <taxon>Actinomycetota</taxon>
        <taxon>Actinomycetes</taxon>
        <taxon>Mycobacteriales</taxon>
        <taxon>Nocardiaceae</taxon>
        <taxon>Nocardia</taxon>
    </lineage>
</organism>
<dbReference type="RefSeq" id="WP_062969772.1">
    <property type="nucleotide sequence ID" value="NZ_JAAXOS010000005.1"/>
</dbReference>
<reference evidence="1 2" key="1">
    <citation type="submission" date="2020-04" db="EMBL/GenBank/DDBJ databases">
        <title>MicrobeNet Type strains.</title>
        <authorList>
            <person name="Nicholson A.C."/>
        </authorList>
    </citation>
    <scope>NUCLEOTIDE SEQUENCE [LARGE SCALE GENOMIC DNA]</scope>
    <source>
        <strain evidence="1 2">DSM 44956</strain>
    </source>
</reference>
<evidence type="ECO:0000313" key="2">
    <source>
        <dbReference type="Proteomes" id="UP000540698"/>
    </source>
</evidence>
<proteinExistence type="predicted"/>